<sequence length="87" mass="9718">MKHVQTKEITGDLNVNGITYVDRETGEEQHVELQAVFVKIGLVPNTEWLDGSVECNRIGEIAVDKRGQTSTPGLLTHHRSLPNIIRN</sequence>
<evidence type="ECO:0000313" key="3">
    <source>
        <dbReference type="EMBL" id="TWL34321.1"/>
    </source>
</evidence>
<proteinExistence type="predicted"/>
<evidence type="ECO:0000259" key="2">
    <source>
        <dbReference type="Pfam" id="PF07992"/>
    </source>
</evidence>
<protein>
    <recommendedName>
        <fullName evidence="2">FAD/NAD(P)-binding domain-containing protein</fullName>
    </recommendedName>
</protein>
<feature type="region of interest" description="Disordered" evidence="1">
    <location>
        <begin position="68"/>
        <end position="87"/>
    </location>
</feature>
<dbReference type="EMBL" id="NILF01000065">
    <property type="protein sequence ID" value="TWL34321.1"/>
    <property type="molecule type" value="Genomic_DNA"/>
</dbReference>
<dbReference type="InterPro" id="IPR023753">
    <property type="entry name" value="FAD/NAD-binding_dom"/>
</dbReference>
<dbReference type="Gene3D" id="3.50.50.60">
    <property type="entry name" value="FAD/NAD(P)-binding domain"/>
    <property type="match status" value="2"/>
</dbReference>
<reference evidence="3 4" key="1">
    <citation type="submission" date="2019-06" db="EMBL/GenBank/DDBJ databases">
        <title>Genome sequence analysis of &gt;100 Bacillus licheniformis strains suggests intrinsic resistance to this species.</title>
        <authorList>
            <person name="Wels M."/>
            <person name="Siezen R.J."/>
            <person name="Johansen E."/>
            <person name="Stuer-Lauridsen B."/>
            <person name="Bjerre K."/>
            <person name="Nielsen B.K.K."/>
        </authorList>
    </citation>
    <scope>NUCLEOTIDE SEQUENCE [LARGE SCALE GENOMIC DNA]</scope>
    <source>
        <strain evidence="3 4">BAC-15381</strain>
    </source>
</reference>
<dbReference type="SUPFAM" id="SSF51905">
    <property type="entry name" value="FAD/NAD(P)-binding domain"/>
    <property type="match status" value="1"/>
</dbReference>
<dbReference type="InterPro" id="IPR036188">
    <property type="entry name" value="FAD/NAD-bd_sf"/>
</dbReference>
<dbReference type="Pfam" id="PF07992">
    <property type="entry name" value="Pyr_redox_2"/>
    <property type="match status" value="1"/>
</dbReference>
<name>A0ABY3FQQ7_9BACI</name>
<feature type="domain" description="FAD/NAD(P)-binding" evidence="2">
    <location>
        <begin position="5"/>
        <end position="73"/>
    </location>
</feature>
<evidence type="ECO:0000313" key="4">
    <source>
        <dbReference type="Proteomes" id="UP000429980"/>
    </source>
</evidence>
<gene>
    <name evidence="3" type="ORF">CHCC15381_4605</name>
</gene>
<accession>A0ABY3FQQ7</accession>
<evidence type="ECO:0000256" key="1">
    <source>
        <dbReference type="SAM" id="MobiDB-lite"/>
    </source>
</evidence>
<keyword evidence="4" id="KW-1185">Reference proteome</keyword>
<dbReference type="Proteomes" id="UP000429980">
    <property type="component" value="Unassembled WGS sequence"/>
</dbReference>
<comment type="caution">
    <text evidence="3">The sequence shown here is derived from an EMBL/GenBank/DDBJ whole genome shotgun (WGS) entry which is preliminary data.</text>
</comment>
<organism evidence="3 4">
    <name type="scientific">Bacillus paralicheniformis</name>
    <dbReference type="NCBI Taxonomy" id="1648923"/>
    <lineage>
        <taxon>Bacteria</taxon>
        <taxon>Bacillati</taxon>
        <taxon>Bacillota</taxon>
        <taxon>Bacilli</taxon>
        <taxon>Bacillales</taxon>
        <taxon>Bacillaceae</taxon>
        <taxon>Bacillus</taxon>
    </lineage>
</organism>